<dbReference type="EMBL" id="JACJPW010000007">
    <property type="protein sequence ID" value="MBD2180351.1"/>
    <property type="molecule type" value="Genomic_DNA"/>
</dbReference>
<dbReference type="Proteomes" id="UP000641646">
    <property type="component" value="Unassembled WGS sequence"/>
</dbReference>
<dbReference type="AlphaFoldDB" id="A0A926ZGZ4"/>
<reference evidence="1" key="2">
    <citation type="submission" date="2020-08" db="EMBL/GenBank/DDBJ databases">
        <authorList>
            <person name="Chen M."/>
            <person name="Teng W."/>
            <person name="Zhao L."/>
            <person name="Hu C."/>
            <person name="Zhou Y."/>
            <person name="Han B."/>
            <person name="Song L."/>
            <person name="Shu W."/>
        </authorList>
    </citation>
    <scope>NUCLEOTIDE SEQUENCE</scope>
    <source>
        <strain evidence="1">FACHB-1375</strain>
    </source>
</reference>
<comment type="caution">
    <text evidence="1">The sequence shown here is derived from an EMBL/GenBank/DDBJ whole genome shotgun (WGS) entry which is preliminary data.</text>
</comment>
<dbReference type="RefSeq" id="WP_190462466.1">
    <property type="nucleotide sequence ID" value="NZ_JACJPW010000007.1"/>
</dbReference>
<gene>
    <name evidence="1" type="ORF">H6G03_04370</name>
</gene>
<evidence type="ECO:0000313" key="2">
    <source>
        <dbReference type="Proteomes" id="UP000641646"/>
    </source>
</evidence>
<evidence type="ECO:0000313" key="1">
    <source>
        <dbReference type="EMBL" id="MBD2180351.1"/>
    </source>
</evidence>
<accession>A0A926ZGZ4</accession>
<protein>
    <submittedName>
        <fullName evidence="1">Uncharacterized protein</fullName>
    </submittedName>
</protein>
<keyword evidence="2" id="KW-1185">Reference proteome</keyword>
<sequence length="246" mass="26943">MGHPTLLPTHKVPIDNFNTLASQLRQAGAKFRSSIHKQDATIVFSQLPDKALSILESGANFQENCKADLSSPTLTQVSNIARETSEFTSNIEFVERQEVSHSETELLLAETQLTEVDNTTESVEVTGEISLDELVGITPRESVDIVESSEPNSMDNLIEGSAPEIAESVEDSEKFVESGESALELVESIEKTSMDIPNLATEQQLLELSKTKLKKLANKYGIEGRTKLEHHELAAALANKVPLDNL</sequence>
<name>A0A926ZGZ4_9CYAN</name>
<proteinExistence type="predicted"/>
<reference evidence="1" key="1">
    <citation type="journal article" date="2015" name="ISME J.">
        <title>Draft Genome Sequence of Streptomyces incarnatus NRRL8089, which Produces the Nucleoside Antibiotic Sinefungin.</title>
        <authorList>
            <person name="Oshima K."/>
            <person name="Hattori M."/>
            <person name="Shimizu H."/>
            <person name="Fukuda K."/>
            <person name="Nemoto M."/>
            <person name="Inagaki K."/>
            <person name="Tamura T."/>
        </authorList>
    </citation>
    <scope>NUCLEOTIDE SEQUENCE</scope>
    <source>
        <strain evidence="1">FACHB-1375</strain>
    </source>
</reference>
<organism evidence="1 2">
    <name type="scientific">Aerosakkonema funiforme FACHB-1375</name>
    <dbReference type="NCBI Taxonomy" id="2949571"/>
    <lineage>
        <taxon>Bacteria</taxon>
        <taxon>Bacillati</taxon>
        <taxon>Cyanobacteriota</taxon>
        <taxon>Cyanophyceae</taxon>
        <taxon>Oscillatoriophycideae</taxon>
        <taxon>Aerosakkonematales</taxon>
        <taxon>Aerosakkonemataceae</taxon>
        <taxon>Aerosakkonema</taxon>
    </lineage>
</organism>